<keyword evidence="1" id="KW-0472">Membrane</keyword>
<dbReference type="PANTHER" id="PTHR34980">
    <property type="entry name" value="INNER MEMBRANE PROTEIN-RELATED-RELATED"/>
    <property type="match status" value="1"/>
</dbReference>
<dbReference type="AlphaFoldDB" id="A0A5S5CBY7"/>
<sequence>MNWYLKVIKENFANFEGRARRTEYWMFCLFNCLIVFGLAILAGVFAAMDIQALSLLFMGCYMVYALLALIPSLAVTVRRLHDTGKSGWMLLIGLIPFIGSIWLLVLYATEGDQGDNQYGPDPKSLPDPA</sequence>
<keyword evidence="1" id="KW-0812">Transmembrane</keyword>
<organism evidence="2 3">
    <name type="scientific">Aquimarina intermedia</name>
    <dbReference type="NCBI Taxonomy" id="350814"/>
    <lineage>
        <taxon>Bacteria</taxon>
        <taxon>Pseudomonadati</taxon>
        <taxon>Bacteroidota</taxon>
        <taxon>Flavobacteriia</taxon>
        <taxon>Flavobacteriales</taxon>
        <taxon>Flavobacteriaceae</taxon>
        <taxon>Aquimarina</taxon>
    </lineage>
</organism>
<dbReference type="PANTHER" id="PTHR34980:SF2">
    <property type="entry name" value="INNER MEMBRANE PROTEIN YHAH-RELATED"/>
    <property type="match status" value="1"/>
</dbReference>
<dbReference type="RefSeq" id="WP_148781755.1">
    <property type="nucleotide sequence ID" value="NZ_VNHU01000002.1"/>
</dbReference>
<protein>
    <submittedName>
        <fullName evidence="2">Uncharacterized membrane protein YhaH (DUF805 family)</fullName>
    </submittedName>
</protein>
<feature type="transmembrane region" description="Helical" evidence="1">
    <location>
        <begin position="24"/>
        <end position="46"/>
    </location>
</feature>
<reference evidence="2 3" key="1">
    <citation type="submission" date="2019-07" db="EMBL/GenBank/DDBJ databases">
        <title>Genomic Encyclopedia of Archaeal and Bacterial Type Strains, Phase II (KMG-II): from individual species to whole genera.</title>
        <authorList>
            <person name="Goeker M."/>
        </authorList>
    </citation>
    <scope>NUCLEOTIDE SEQUENCE [LARGE SCALE GENOMIC DNA]</scope>
    <source>
        <strain evidence="2 3">DSM 17527</strain>
    </source>
</reference>
<dbReference type="EMBL" id="VNHU01000002">
    <property type="protein sequence ID" value="TYP76158.1"/>
    <property type="molecule type" value="Genomic_DNA"/>
</dbReference>
<comment type="caution">
    <text evidence="2">The sequence shown here is derived from an EMBL/GenBank/DDBJ whole genome shotgun (WGS) entry which is preliminary data.</text>
</comment>
<accession>A0A5S5CBY7</accession>
<dbReference type="Proteomes" id="UP000324376">
    <property type="component" value="Unassembled WGS sequence"/>
</dbReference>
<evidence type="ECO:0000313" key="2">
    <source>
        <dbReference type="EMBL" id="TYP76158.1"/>
    </source>
</evidence>
<feature type="transmembrane region" description="Helical" evidence="1">
    <location>
        <begin position="52"/>
        <end position="75"/>
    </location>
</feature>
<evidence type="ECO:0000256" key="1">
    <source>
        <dbReference type="SAM" id="Phobius"/>
    </source>
</evidence>
<keyword evidence="3" id="KW-1185">Reference proteome</keyword>
<name>A0A5S5CBY7_9FLAO</name>
<dbReference type="OrthoDB" id="9812349at2"/>
<keyword evidence="1" id="KW-1133">Transmembrane helix</keyword>
<dbReference type="GO" id="GO:0005886">
    <property type="term" value="C:plasma membrane"/>
    <property type="evidence" value="ECO:0007669"/>
    <property type="project" value="TreeGrafter"/>
</dbReference>
<dbReference type="Pfam" id="PF05656">
    <property type="entry name" value="DUF805"/>
    <property type="match status" value="1"/>
</dbReference>
<dbReference type="InterPro" id="IPR008523">
    <property type="entry name" value="DUF805"/>
</dbReference>
<evidence type="ECO:0000313" key="3">
    <source>
        <dbReference type="Proteomes" id="UP000324376"/>
    </source>
</evidence>
<proteinExistence type="predicted"/>
<gene>
    <name evidence="2" type="ORF">BD809_102375</name>
</gene>
<feature type="transmembrane region" description="Helical" evidence="1">
    <location>
        <begin position="87"/>
        <end position="108"/>
    </location>
</feature>